<feature type="region of interest" description="Disordered" evidence="1">
    <location>
        <begin position="250"/>
        <end position="273"/>
    </location>
</feature>
<feature type="compositionally biased region" description="Pro residues" evidence="1">
    <location>
        <begin position="89"/>
        <end position="125"/>
    </location>
</feature>
<comment type="caution">
    <text evidence="2">The sequence shown here is derived from an EMBL/GenBank/DDBJ whole genome shotgun (WGS) entry which is preliminary data.</text>
</comment>
<dbReference type="EMBL" id="JACAZH010000016">
    <property type="protein sequence ID" value="KAF7349504.1"/>
    <property type="molecule type" value="Genomic_DNA"/>
</dbReference>
<gene>
    <name evidence="2" type="ORF">MSAN_01740800</name>
</gene>
<dbReference type="OrthoDB" id="3018275at2759"/>
<reference evidence="2" key="1">
    <citation type="submission" date="2020-05" db="EMBL/GenBank/DDBJ databases">
        <title>Mycena genomes resolve the evolution of fungal bioluminescence.</title>
        <authorList>
            <person name="Tsai I.J."/>
        </authorList>
    </citation>
    <scope>NUCLEOTIDE SEQUENCE</scope>
    <source>
        <strain evidence="2">160909Yilan</strain>
    </source>
</reference>
<feature type="compositionally biased region" description="Polar residues" evidence="1">
    <location>
        <begin position="263"/>
        <end position="273"/>
    </location>
</feature>
<organism evidence="2 3">
    <name type="scientific">Mycena sanguinolenta</name>
    <dbReference type="NCBI Taxonomy" id="230812"/>
    <lineage>
        <taxon>Eukaryota</taxon>
        <taxon>Fungi</taxon>
        <taxon>Dikarya</taxon>
        <taxon>Basidiomycota</taxon>
        <taxon>Agaricomycotina</taxon>
        <taxon>Agaricomycetes</taxon>
        <taxon>Agaricomycetidae</taxon>
        <taxon>Agaricales</taxon>
        <taxon>Marasmiineae</taxon>
        <taxon>Mycenaceae</taxon>
        <taxon>Mycena</taxon>
    </lineage>
</organism>
<feature type="region of interest" description="Disordered" evidence="1">
    <location>
        <begin position="36"/>
        <end position="67"/>
    </location>
</feature>
<feature type="region of interest" description="Disordered" evidence="1">
    <location>
        <begin position="83"/>
        <end position="143"/>
    </location>
</feature>
<dbReference type="AlphaFoldDB" id="A0A8H6Y029"/>
<dbReference type="Proteomes" id="UP000623467">
    <property type="component" value="Unassembled WGS sequence"/>
</dbReference>
<name>A0A8H6Y029_9AGAR</name>
<feature type="compositionally biased region" description="Low complexity" evidence="1">
    <location>
        <begin position="39"/>
        <end position="67"/>
    </location>
</feature>
<evidence type="ECO:0000313" key="3">
    <source>
        <dbReference type="Proteomes" id="UP000623467"/>
    </source>
</evidence>
<evidence type="ECO:0000256" key="1">
    <source>
        <dbReference type="SAM" id="MobiDB-lite"/>
    </source>
</evidence>
<protein>
    <submittedName>
        <fullName evidence="2">Uncharacterized protein</fullName>
    </submittedName>
</protein>
<proteinExistence type="predicted"/>
<accession>A0A8H6Y029</accession>
<keyword evidence="3" id="KW-1185">Reference proteome</keyword>
<sequence length="273" mass="29125">MATPITNTPTTSSVCSLQRVPAPVLLPLAQTPFRLQPQATSTPLPSPALPAAALHPARAPTSTRAPVPARVPALAGTRAPVPAATRVPAPTPVRAPTPVHAPTPVRAPTPARAPGPTHVPTPIPLSPLTEDEDKDSDLIPRPPHAGVSHVMSIFALIYPGLDEQGRAKEYKRFRDHLDRLAVIHLDSSLVLMSQDKDDMAALFNDMSKEFVWLERCPNNCPVSVCLQVKLHNSARSATNKSNKKVIAMINGNRPPKTSHRKSSTPTAGPSRSA</sequence>
<evidence type="ECO:0000313" key="2">
    <source>
        <dbReference type="EMBL" id="KAF7349504.1"/>
    </source>
</evidence>